<gene>
    <name evidence="1" type="ORF">S06H3_13090</name>
</gene>
<evidence type="ECO:0000313" key="1">
    <source>
        <dbReference type="EMBL" id="GAI12192.1"/>
    </source>
</evidence>
<organism evidence="1">
    <name type="scientific">marine sediment metagenome</name>
    <dbReference type="NCBI Taxonomy" id="412755"/>
    <lineage>
        <taxon>unclassified sequences</taxon>
        <taxon>metagenomes</taxon>
        <taxon>ecological metagenomes</taxon>
    </lineage>
</organism>
<comment type="caution">
    <text evidence="1">The sequence shown here is derived from an EMBL/GenBank/DDBJ whole genome shotgun (WGS) entry which is preliminary data.</text>
</comment>
<dbReference type="EMBL" id="BARV01006387">
    <property type="protein sequence ID" value="GAI12192.1"/>
    <property type="molecule type" value="Genomic_DNA"/>
</dbReference>
<accession>X1KYN3</accession>
<name>X1KYN3_9ZZZZ</name>
<sequence>MFHIVCPLCGEYNISLLASKSDLSQYGKPHLLSGVIRNRYEQDVCPDLKVEDFKHLIHTVKIPSNPIESIDLLLKHIFDQTSYAGEGVKFSAKFDYPLLYAANSDEFLYYINKARELEYIEPDNDKQGYRLTLTGWERMEELRQKEVKSNQAFVAMWFNPDLDEAWEEGFKPALEETGFKPVRVDLEEHNEKICDRIIAEIRESGLLVADFTGQRGGVYFESG</sequence>
<protein>
    <submittedName>
        <fullName evidence="1">Uncharacterized protein</fullName>
    </submittedName>
</protein>
<reference evidence="1" key="1">
    <citation type="journal article" date="2014" name="Front. Microbiol.">
        <title>High frequency of phylogenetically diverse reductive dehalogenase-homologous genes in deep subseafloor sedimentary metagenomes.</title>
        <authorList>
            <person name="Kawai M."/>
            <person name="Futagami T."/>
            <person name="Toyoda A."/>
            <person name="Takaki Y."/>
            <person name="Nishi S."/>
            <person name="Hori S."/>
            <person name="Arai W."/>
            <person name="Tsubouchi T."/>
            <person name="Morono Y."/>
            <person name="Uchiyama I."/>
            <person name="Ito T."/>
            <person name="Fujiyama A."/>
            <person name="Inagaki F."/>
            <person name="Takami H."/>
        </authorList>
    </citation>
    <scope>NUCLEOTIDE SEQUENCE</scope>
    <source>
        <strain evidence="1">Expedition CK06-06</strain>
    </source>
</reference>
<feature type="non-terminal residue" evidence="1">
    <location>
        <position position="223"/>
    </location>
</feature>
<dbReference type="AlphaFoldDB" id="X1KYN3"/>
<proteinExistence type="predicted"/>